<keyword evidence="1" id="KW-0732">Signal</keyword>
<evidence type="ECO:0000256" key="1">
    <source>
        <dbReference type="SAM" id="SignalP"/>
    </source>
</evidence>
<reference evidence="2 3" key="1">
    <citation type="submission" date="2018-03" db="EMBL/GenBank/DDBJ databases">
        <title>The ancient ancestry and fast evolution of plastids.</title>
        <authorList>
            <person name="Moore K.R."/>
            <person name="Magnabosco C."/>
            <person name="Momper L."/>
            <person name="Gold D.A."/>
            <person name="Bosak T."/>
            <person name="Fournier G.P."/>
        </authorList>
    </citation>
    <scope>NUCLEOTIDE SEQUENCE [LARGE SCALE GENOMIC DNA]</scope>
    <source>
        <strain evidence="2 3">CCALA 016</strain>
    </source>
</reference>
<sequence length="123" mass="13465">MKTRTKIIVLASTISVIGISGLTQAISANQSPTPVAIVHQHKDNDTDTEVKDDRVPKSLSEVGELGEDLYDMAKAKNWTKASTSLTKLETEAKRLARDLQGENPTKLKQLNDNIVLLKNARSP</sequence>
<proteinExistence type="predicted"/>
<name>A0A2T1LSG7_9CHRO</name>
<evidence type="ECO:0000313" key="2">
    <source>
        <dbReference type="EMBL" id="PSF32929.1"/>
    </source>
</evidence>
<evidence type="ECO:0000313" key="3">
    <source>
        <dbReference type="Proteomes" id="UP000239001"/>
    </source>
</evidence>
<gene>
    <name evidence="2" type="ORF">C7H19_21030</name>
</gene>
<protein>
    <recommendedName>
        <fullName evidence="4">Low temperature-induced protein</fullName>
    </recommendedName>
</protein>
<evidence type="ECO:0008006" key="4">
    <source>
        <dbReference type="Google" id="ProtNLM"/>
    </source>
</evidence>
<keyword evidence="3" id="KW-1185">Reference proteome</keyword>
<organism evidence="2 3">
    <name type="scientific">Aphanothece hegewaldii CCALA 016</name>
    <dbReference type="NCBI Taxonomy" id="2107694"/>
    <lineage>
        <taxon>Bacteria</taxon>
        <taxon>Bacillati</taxon>
        <taxon>Cyanobacteriota</taxon>
        <taxon>Cyanophyceae</taxon>
        <taxon>Oscillatoriophycideae</taxon>
        <taxon>Chroococcales</taxon>
        <taxon>Aphanothecaceae</taxon>
        <taxon>Aphanothece</taxon>
    </lineage>
</organism>
<dbReference type="RefSeq" id="WP_106458884.1">
    <property type="nucleotide sequence ID" value="NZ_PXOH01000035.1"/>
</dbReference>
<accession>A0A2T1LSG7</accession>
<dbReference type="Proteomes" id="UP000239001">
    <property type="component" value="Unassembled WGS sequence"/>
</dbReference>
<feature type="chain" id="PRO_5015426847" description="Low temperature-induced protein" evidence="1">
    <location>
        <begin position="26"/>
        <end position="123"/>
    </location>
</feature>
<feature type="signal peptide" evidence="1">
    <location>
        <begin position="1"/>
        <end position="25"/>
    </location>
</feature>
<comment type="caution">
    <text evidence="2">The sequence shown here is derived from an EMBL/GenBank/DDBJ whole genome shotgun (WGS) entry which is preliminary data.</text>
</comment>
<dbReference type="OrthoDB" id="507835at2"/>
<dbReference type="AlphaFoldDB" id="A0A2T1LSG7"/>
<reference evidence="2 3" key="2">
    <citation type="submission" date="2018-03" db="EMBL/GenBank/DDBJ databases">
        <authorList>
            <person name="Keele B.F."/>
        </authorList>
    </citation>
    <scope>NUCLEOTIDE SEQUENCE [LARGE SCALE GENOMIC DNA]</scope>
    <source>
        <strain evidence="2 3">CCALA 016</strain>
    </source>
</reference>
<dbReference type="EMBL" id="PXOH01000035">
    <property type="protein sequence ID" value="PSF32929.1"/>
    <property type="molecule type" value="Genomic_DNA"/>
</dbReference>